<dbReference type="InterPro" id="IPR012460">
    <property type="entry name" value="DUF1667"/>
</dbReference>
<proteinExistence type="predicted"/>
<reference evidence="2" key="2">
    <citation type="submission" date="2015-10" db="EMBL/GenBank/DDBJ databases">
        <title>Improved Draft Genome Sequence of Clostridium pasteurianum Strain ATCC 6013 (DSM 525) Using a Hybrid Next-Generation Sequencing Approach.</title>
        <authorList>
            <person name="Pyne M.E."/>
            <person name="Utturkar S.M."/>
            <person name="Brown S.D."/>
            <person name="Moo-Young M."/>
            <person name="Chung D.A."/>
            <person name="Chou P.C."/>
        </authorList>
    </citation>
    <scope>NUCLEOTIDE SEQUENCE</scope>
    <source>
        <strain evidence="2">ATCC 6013</strain>
    </source>
</reference>
<name>A0A0H3J8X3_CLOPA</name>
<dbReference type="GeneID" id="93074512"/>
<sequence length="118" mass="12975">MVDNLICTVCPVACNMTIEGQRKDNYIVSGNKCDKGKSYAIQEIKNPVRIFTSTINITGGSIKRLPIRSKEPVPKNIIREIITPIREIKVKAPIKKGDVIIKNILGSGIDIVASRSVD</sequence>
<dbReference type="Proteomes" id="UP000028042">
    <property type="component" value="Unassembled WGS sequence"/>
</dbReference>
<accession>A0A0H3J8X3</accession>
<dbReference type="PANTHER" id="PTHR39450:SF1">
    <property type="entry name" value="DUF1667 DOMAIN-CONTAINING PROTEIN"/>
    <property type="match status" value="1"/>
</dbReference>
<dbReference type="SUPFAM" id="SSF160148">
    <property type="entry name" value="CPE0013-like"/>
    <property type="match status" value="1"/>
</dbReference>
<dbReference type="KEGG" id="cpae:CPAST_c23680"/>
<reference evidence="2 3" key="3">
    <citation type="journal article" name="Genome Announc.">
        <title>Improved Draft Genome Sequence of Clostridium pasteurianum Strain ATCC 6013 (DSM 525) Using a Hybrid Next-Generation Sequencing Approach.</title>
        <authorList>
            <person name="Pyne M.E."/>
            <person name="Utturkar S."/>
            <person name="Brown S.D."/>
            <person name="Moo-Young M."/>
            <person name="Chung D.A."/>
            <person name="Chou C.P."/>
        </authorList>
    </citation>
    <scope>NUCLEOTIDE SEQUENCE [LARGE SCALE GENOMIC DNA]</scope>
    <source>
        <strain evidence="2 3">ATCC 6013</strain>
    </source>
</reference>
<reference evidence="1 4" key="1">
    <citation type="journal article" date="2015" name="Genome Announc.">
        <title>Complete Genome Sequence of the Nitrogen-Fixing and Solvent-Producing Clostridium pasteurianum DSM 525.</title>
        <authorList>
            <person name="Poehlein A."/>
            <person name="Grosse-Honebrink A."/>
            <person name="Zhang Y."/>
            <person name="Minton N.P."/>
            <person name="Daniel R."/>
        </authorList>
    </citation>
    <scope>NUCLEOTIDE SEQUENCE [LARGE SCALE GENOMIC DNA]</scope>
    <source>
        <strain evidence="1">DSM 525</strain>
        <strain evidence="4">DSM 525 / ATCC 6013</strain>
    </source>
</reference>
<evidence type="ECO:0008006" key="5">
    <source>
        <dbReference type="Google" id="ProtNLM"/>
    </source>
</evidence>
<evidence type="ECO:0000313" key="4">
    <source>
        <dbReference type="Proteomes" id="UP000030905"/>
    </source>
</evidence>
<dbReference type="PANTHER" id="PTHR39450">
    <property type="entry name" value="MOLYBDOPTERIN OXIDOREDUCTASE, 4FE-4S CLUSTER-BINDING SUBUNIT"/>
    <property type="match status" value="1"/>
</dbReference>
<dbReference type="InterPro" id="IPR036593">
    <property type="entry name" value="CPE0013-like_sf"/>
</dbReference>
<dbReference type="RefSeq" id="WP_003441349.1">
    <property type="nucleotide sequence ID" value="NZ_ANZB01000002.1"/>
</dbReference>
<dbReference type="PATRIC" id="fig|1262449.3.peg.622"/>
<dbReference type="Pfam" id="PF07892">
    <property type="entry name" value="DUF1667"/>
    <property type="match status" value="1"/>
</dbReference>
<protein>
    <recommendedName>
        <fullName evidence="5">Molybdopterin oxidoreductase</fullName>
    </recommendedName>
</protein>
<dbReference type="AlphaFoldDB" id="A0A0H3J8X3"/>
<dbReference type="EMBL" id="JPGY02000001">
    <property type="protein sequence ID" value="KRU11564.1"/>
    <property type="molecule type" value="Genomic_DNA"/>
</dbReference>
<dbReference type="Proteomes" id="UP000030905">
    <property type="component" value="Chromosome"/>
</dbReference>
<gene>
    <name evidence="1" type="ORF">CLPA_c23680</name>
    <name evidence="2" type="ORF">CP6013_00811</name>
</gene>
<evidence type="ECO:0000313" key="3">
    <source>
        <dbReference type="Proteomes" id="UP000028042"/>
    </source>
</evidence>
<organism evidence="1 4">
    <name type="scientific">Clostridium pasteurianum DSM 525 = ATCC 6013</name>
    <dbReference type="NCBI Taxonomy" id="1262449"/>
    <lineage>
        <taxon>Bacteria</taxon>
        <taxon>Bacillati</taxon>
        <taxon>Bacillota</taxon>
        <taxon>Clostridia</taxon>
        <taxon>Eubacteriales</taxon>
        <taxon>Clostridiaceae</taxon>
        <taxon>Clostridium</taxon>
    </lineage>
</organism>
<dbReference type="eggNOG" id="COG3862">
    <property type="taxonomic scope" value="Bacteria"/>
</dbReference>
<keyword evidence="4" id="KW-1185">Reference proteome</keyword>
<dbReference type="KEGG" id="cpat:CLPA_c23680"/>
<evidence type="ECO:0000313" key="2">
    <source>
        <dbReference type="EMBL" id="KRU11564.1"/>
    </source>
</evidence>
<evidence type="ECO:0000313" key="1">
    <source>
        <dbReference type="EMBL" id="AJA52426.1"/>
    </source>
</evidence>
<dbReference type="EMBL" id="CP009268">
    <property type="protein sequence ID" value="AJA52426.1"/>
    <property type="molecule type" value="Genomic_DNA"/>
</dbReference>
<dbReference type="Gene3D" id="3.10.530.10">
    <property type="entry name" value="CPE0013-like"/>
    <property type="match status" value="1"/>
</dbReference>